<gene>
    <name evidence="1" type="ORF">LEMA_uP089830.1</name>
</gene>
<dbReference type="VEuPathDB" id="FungiDB:LEMA_uP089830.1"/>
<dbReference type="HOGENOM" id="CLU_3087677_0_0_1"/>
<evidence type="ECO:0000313" key="1">
    <source>
        <dbReference type="EMBL" id="CBX97574.1"/>
    </source>
</evidence>
<dbReference type="Proteomes" id="UP000002668">
    <property type="component" value="Genome"/>
</dbReference>
<sequence>MVQVIQIHYLATQLAGDLSTYDLGRTATIQVRTKETIDSKISRLAVILLRGL</sequence>
<proteinExistence type="predicted"/>
<evidence type="ECO:0000313" key="2">
    <source>
        <dbReference type="Proteomes" id="UP000002668"/>
    </source>
</evidence>
<name>E5A2D9_LEPMJ</name>
<keyword evidence="2" id="KW-1185">Reference proteome</keyword>
<organism evidence="2">
    <name type="scientific">Leptosphaeria maculans (strain JN3 / isolate v23.1.3 / race Av1-4-5-6-7-8)</name>
    <name type="common">Blackleg fungus</name>
    <name type="synonym">Phoma lingam</name>
    <dbReference type="NCBI Taxonomy" id="985895"/>
    <lineage>
        <taxon>Eukaryota</taxon>
        <taxon>Fungi</taxon>
        <taxon>Dikarya</taxon>
        <taxon>Ascomycota</taxon>
        <taxon>Pezizomycotina</taxon>
        <taxon>Dothideomycetes</taxon>
        <taxon>Pleosporomycetidae</taxon>
        <taxon>Pleosporales</taxon>
        <taxon>Pleosporineae</taxon>
        <taxon>Leptosphaeriaceae</taxon>
        <taxon>Plenodomus</taxon>
        <taxon>Plenodomus lingam/Leptosphaeria maculans species complex</taxon>
    </lineage>
</organism>
<dbReference type="GeneID" id="13285806"/>
<protein>
    <submittedName>
        <fullName evidence="1">Predicted protein</fullName>
    </submittedName>
</protein>
<reference evidence="2" key="1">
    <citation type="journal article" date="2011" name="Nat. Commun.">
        <title>Effector diversification within compartments of the Leptosphaeria maculans genome affected by Repeat-Induced Point mutations.</title>
        <authorList>
            <person name="Rouxel T."/>
            <person name="Grandaubert J."/>
            <person name="Hane J.K."/>
            <person name="Hoede C."/>
            <person name="van de Wouw A.P."/>
            <person name="Couloux A."/>
            <person name="Dominguez V."/>
            <person name="Anthouard V."/>
            <person name="Bally P."/>
            <person name="Bourras S."/>
            <person name="Cozijnsen A.J."/>
            <person name="Ciuffetti L.M."/>
            <person name="Degrave A."/>
            <person name="Dilmaghani A."/>
            <person name="Duret L."/>
            <person name="Fudal I."/>
            <person name="Goodwin S.B."/>
            <person name="Gout L."/>
            <person name="Glaser N."/>
            <person name="Linglin J."/>
            <person name="Kema G.H.J."/>
            <person name="Lapalu N."/>
            <person name="Lawrence C.B."/>
            <person name="May K."/>
            <person name="Meyer M."/>
            <person name="Ollivier B."/>
            <person name="Poulain J."/>
            <person name="Schoch C.L."/>
            <person name="Simon A."/>
            <person name="Spatafora J.W."/>
            <person name="Stachowiak A."/>
            <person name="Turgeon B.G."/>
            <person name="Tyler B.M."/>
            <person name="Vincent D."/>
            <person name="Weissenbach J."/>
            <person name="Amselem J."/>
            <person name="Quesneville H."/>
            <person name="Oliver R.P."/>
            <person name="Wincker P."/>
            <person name="Balesdent M.-H."/>
            <person name="Howlett B.J."/>
        </authorList>
    </citation>
    <scope>NUCLEOTIDE SEQUENCE [LARGE SCALE GENOMIC DNA]</scope>
    <source>
        <strain evidence="2">JN3 / isolate v23.1.3 / race Av1-4-5-6-7-8</strain>
    </source>
</reference>
<dbReference type="InParanoid" id="E5A2D9"/>
<dbReference type="EMBL" id="FP929132">
    <property type="protein sequence ID" value="CBX97574.1"/>
    <property type="molecule type" value="Genomic_DNA"/>
</dbReference>
<accession>E5A2D9</accession>
<dbReference type="AlphaFoldDB" id="E5A2D9"/>